<dbReference type="InterPro" id="IPR014710">
    <property type="entry name" value="RmlC-like_jellyroll"/>
</dbReference>
<keyword evidence="5" id="KW-1185">Reference proteome</keyword>
<dbReference type="PANTHER" id="PTHR42742:SF3">
    <property type="entry name" value="FRUCTOKINASE"/>
    <property type="match status" value="1"/>
</dbReference>
<reference evidence="4 5" key="1">
    <citation type="submission" date="2021-03" db="EMBL/GenBank/DDBJ databases">
        <title>Thermosipho ferrireducens sp.nov., an anaerobic thermophilic iron-reducing bacterium isolated from a deep-sea hydrothermal sulfide deposits.</title>
        <authorList>
            <person name="Zeng X."/>
            <person name="Chen Y."/>
            <person name="Shao Z."/>
        </authorList>
    </citation>
    <scope>NUCLEOTIDE SEQUENCE [LARGE SCALE GENOMIC DNA]</scope>
    <source>
        <strain evidence="4 5">JL129W03</strain>
    </source>
</reference>
<gene>
    <name evidence="4" type="ORF">JYK00_08810</name>
</gene>
<sequence>MNPAPFFRRMVWGNPEINNIFGLDGEPVGEIWLVSGHPLFTTILEGESINKKSQEILGKKFSRFPLLVKLISTSSWLSVQVHPDDEYAKAVENEPWGKTEAWYFLTDGNIAICEDPSLIPEAISNNTWSKALRIEKIKAGTFVYIPAGTIHALGPNSTVIEVQQSSDLTYRIYDWGRPRETHIDKALEVSKPVRFEDLIKHKISSKYFEMYSVENSDVQGFSITVPKNITKDYSAKIIPVNAKSKVTNSIVIRLGEFFWSL</sequence>
<feature type="domain" description="Phosphomannose isomerase type I catalytic" evidence="3">
    <location>
        <begin position="26"/>
        <end position="92"/>
    </location>
</feature>
<dbReference type="Proteomes" id="UP000671862">
    <property type="component" value="Chromosome"/>
</dbReference>
<accession>A0ABX7S5I9</accession>
<evidence type="ECO:0000313" key="5">
    <source>
        <dbReference type="Proteomes" id="UP000671862"/>
    </source>
</evidence>
<proteinExistence type="predicted"/>
<dbReference type="EMBL" id="CP071446">
    <property type="protein sequence ID" value="QTA37811.1"/>
    <property type="molecule type" value="Genomic_DNA"/>
</dbReference>
<keyword evidence="2" id="KW-0862">Zinc</keyword>
<evidence type="ECO:0000256" key="2">
    <source>
        <dbReference type="ARBA" id="ARBA00022833"/>
    </source>
</evidence>
<dbReference type="CDD" id="cd07010">
    <property type="entry name" value="cupin_PMI_type_I_N_bac"/>
    <property type="match status" value="1"/>
</dbReference>
<dbReference type="Gene3D" id="2.60.120.10">
    <property type="entry name" value="Jelly Rolls"/>
    <property type="match status" value="1"/>
</dbReference>
<keyword evidence="4" id="KW-0413">Isomerase</keyword>
<organism evidence="4 5">
    <name type="scientific">Thermosipho ferrireducens</name>
    <dbReference type="NCBI Taxonomy" id="2571116"/>
    <lineage>
        <taxon>Bacteria</taxon>
        <taxon>Thermotogati</taxon>
        <taxon>Thermotogota</taxon>
        <taxon>Thermotogae</taxon>
        <taxon>Thermotogales</taxon>
        <taxon>Fervidobacteriaceae</taxon>
        <taxon>Thermosipho</taxon>
    </lineage>
</organism>
<dbReference type="SUPFAM" id="SSF51182">
    <property type="entry name" value="RmlC-like cupins"/>
    <property type="match status" value="1"/>
</dbReference>
<dbReference type="PANTHER" id="PTHR42742">
    <property type="entry name" value="TRANSCRIPTIONAL REPRESSOR MPRA"/>
    <property type="match status" value="1"/>
</dbReference>
<dbReference type="GO" id="GO:0016853">
    <property type="term" value="F:isomerase activity"/>
    <property type="evidence" value="ECO:0007669"/>
    <property type="project" value="UniProtKB-KW"/>
</dbReference>
<dbReference type="InterPro" id="IPR011051">
    <property type="entry name" value="RmlC_Cupin_sf"/>
</dbReference>
<protein>
    <submittedName>
        <fullName evidence="4">Class I mannose-6-phosphate isomerase</fullName>
    </submittedName>
</protein>
<keyword evidence="1" id="KW-0479">Metal-binding</keyword>
<dbReference type="RefSeq" id="WP_207566532.1">
    <property type="nucleotide sequence ID" value="NZ_CP071446.1"/>
</dbReference>
<evidence type="ECO:0000259" key="3">
    <source>
        <dbReference type="Pfam" id="PF20511"/>
    </source>
</evidence>
<dbReference type="Pfam" id="PF20511">
    <property type="entry name" value="PMI_typeI_cat"/>
    <property type="match status" value="1"/>
</dbReference>
<dbReference type="InterPro" id="IPR046457">
    <property type="entry name" value="PMI_typeI_cat"/>
</dbReference>
<name>A0ABX7S5I9_9BACT</name>
<dbReference type="InterPro" id="IPR051804">
    <property type="entry name" value="Carb_Metab_Reg_Kinase/Isom"/>
</dbReference>
<evidence type="ECO:0000313" key="4">
    <source>
        <dbReference type="EMBL" id="QTA37811.1"/>
    </source>
</evidence>
<evidence type="ECO:0000256" key="1">
    <source>
        <dbReference type="ARBA" id="ARBA00022723"/>
    </source>
</evidence>